<dbReference type="EMBL" id="CAAHGQ010000030">
    <property type="protein sequence ID" value="VGQ13566.1"/>
    <property type="molecule type" value="Genomic_DNA"/>
</dbReference>
<sequence length="193" mass="21466">MNITNLNAHALMNTAKSLIEVLRNNKKASIGKVVTEWNICVEQSGYTTTFDFPVEGWTRKAQVIADLERCAAQLEELAFATETSTVRASNDEVQTTDVLTNEEVNVINNRIQRVQMQVNQLENIFRDSYLNGRASMNAALTECKSLLACEGITPEQRDVVRDIASQCAFIGLEAESEPVAVQGGFRNDIYPYA</sequence>
<organism evidence="1 2">
    <name type="scientific">Klebsiella africana</name>
    <dbReference type="NCBI Taxonomy" id="2489010"/>
    <lineage>
        <taxon>Bacteria</taxon>
        <taxon>Pseudomonadati</taxon>
        <taxon>Pseudomonadota</taxon>
        <taxon>Gammaproteobacteria</taxon>
        <taxon>Enterobacterales</taxon>
        <taxon>Enterobacteriaceae</taxon>
        <taxon>Klebsiella/Raoultella group</taxon>
        <taxon>Klebsiella</taxon>
    </lineage>
</organism>
<dbReference type="AlphaFoldDB" id="A0A8B6IYG7"/>
<protein>
    <submittedName>
        <fullName evidence="1">Uncharacterized protein</fullName>
    </submittedName>
</protein>
<name>A0A8B6IYG7_9ENTR</name>
<accession>A0A8B6IYG7</accession>
<evidence type="ECO:0000313" key="2">
    <source>
        <dbReference type="Proteomes" id="UP000328848"/>
    </source>
</evidence>
<dbReference type="RefSeq" id="WP_136033131.1">
    <property type="nucleotide sequence ID" value="NZ_CAAHGQ010000030.1"/>
</dbReference>
<comment type="caution">
    <text evidence="1">The sequence shown here is derived from an EMBL/GenBank/DDBJ whole genome shotgun (WGS) entry which is preliminary data.</text>
</comment>
<dbReference type="Proteomes" id="UP000328848">
    <property type="component" value="Unassembled WGS sequence"/>
</dbReference>
<gene>
    <name evidence="1" type="ORF">SB5857_04774</name>
</gene>
<evidence type="ECO:0000313" key="1">
    <source>
        <dbReference type="EMBL" id="VGQ13566.1"/>
    </source>
</evidence>
<reference evidence="1 2" key="1">
    <citation type="submission" date="2019-04" db="EMBL/GenBank/DDBJ databases">
        <authorList>
            <person name="Brisse S."/>
            <person name="Rodrigues C."/>
        </authorList>
    </citation>
    <scope>NUCLEOTIDE SEQUENCE [LARGE SCALE GENOMIC DNA]</scope>
    <source>
        <strain evidence="1">SB5857</strain>
    </source>
</reference>
<proteinExistence type="predicted"/>